<evidence type="ECO:0000313" key="4">
    <source>
        <dbReference type="Proteomes" id="UP000546642"/>
    </source>
</evidence>
<comment type="caution">
    <text evidence="3">The sequence shown here is derived from an EMBL/GenBank/DDBJ whole genome shotgun (WGS) entry which is preliminary data.</text>
</comment>
<dbReference type="RefSeq" id="WP_343070594.1">
    <property type="nucleotide sequence ID" value="NZ_JACHDS010000001.1"/>
</dbReference>
<dbReference type="EMBL" id="JACHDS010000001">
    <property type="protein sequence ID" value="MBB6173302.1"/>
    <property type="molecule type" value="Genomic_DNA"/>
</dbReference>
<evidence type="ECO:0000313" key="3">
    <source>
        <dbReference type="EMBL" id="MBB6173302.1"/>
    </source>
</evidence>
<evidence type="ECO:0000259" key="2">
    <source>
        <dbReference type="Pfam" id="PF24551"/>
    </source>
</evidence>
<accession>A0A7W9YJN6</accession>
<protein>
    <recommendedName>
        <fullName evidence="2">Histone acetyltransferase Rv0428c-like SH3 domain-containing protein</fullName>
    </recommendedName>
</protein>
<evidence type="ECO:0000256" key="1">
    <source>
        <dbReference type="SAM" id="MobiDB-lite"/>
    </source>
</evidence>
<keyword evidence="4" id="KW-1185">Reference proteome</keyword>
<dbReference type="Proteomes" id="UP000546642">
    <property type="component" value="Unassembled WGS sequence"/>
</dbReference>
<organism evidence="3 4">
    <name type="scientific">Nocardiopsis mwathae</name>
    <dbReference type="NCBI Taxonomy" id="1472723"/>
    <lineage>
        <taxon>Bacteria</taxon>
        <taxon>Bacillati</taxon>
        <taxon>Actinomycetota</taxon>
        <taxon>Actinomycetes</taxon>
        <taxon>Streptosporangiales</taxon>
        <taxon>Nocardiopsidaceae</taxon>
        <taxon>Nocardiopsis</taxon>
    </lineage>
</organism>
<dbReference type="InterPro" id="IPR056934">
    <property type="entry name" value="SH3_Rv0428c"/>
</dbReference>
<dbReference type="AlphaFoldDB" id="A0A7W9YJN6"/>
<feature type="region of interest" description="Disordered" evidence="1">
    <location>
        <begin position="67"/>
        <end position="90"/>
    </location>
</feature>
<sequence>MGFVSRFTAEVTPEDVGRRATLRIQLPDGRFRDIVGVLESWQNGLISVRRRDGTVTEVIADDVVGSRIVPQQPPPRRGGPGPAAPGGTGG</sequence>
<feature type="domain" description="Histone acetyltransferase Rv0428c-like SH3" evidence="2">
    <location>
        <begin position="15"/>
        <end position="65"/>
    </location>
</feature>
<feature type="compositionally biased region" description="Gly residues" evidence="1">
    <location>
        <begin position="78"/>
        <end position="90"/>
    </location>
</feature>
<dbReference type="Pfam" id="PF24551">
    <property type="entry name" value="SH3_Rv0428c"/>
    <property type="match status" value="1"/>
</dbReference>
<gene>
    <name evidence="3" type="ORF">HNR23_003362</name>
</gene>
<proteinExistence type="predicted"/>
<name>A0A7W9YJN6_9ACTN</name>
<reference evidence="3 4" key="1">
    <citation type="submission" date="2020-08" db="EMBL/GenBank/DDBJ databases">
        <title>Sequencing the genomes of 1000 actinobacteria strains.</title>
        <authorList>
            <person name="Klenk H.-P."/>
        </authorList>
    </citation>
    <scope>NUCLEOTIDE SEQUENCE [LARGE SCALE GENOMIC DNA]</scope>
    <source>
        <strain evidence="3 4">DSM 46659</strain>
    </source>
</reference>